<dbReference type="EMBL" id="CP114029">
    <property type="protein sequence ID" value="WAP68903.1"/>
    <property type="molecule type" value="Genomic_DNA"/>
</dbReference>
<protein>
    <submittedName>
        <fullName evidence="1">DUF3572 domain-containing protein</fullName>
    </submittedName>
</protein>
<name>A0ABY7BZP9_9HYPH</name>
<sequence length="92" mass="10061">MLDAETAETIAIQGLTFIAADPVLWPRFLAITGIDQSQLRDAARARGFLPGVLDFILAHRPTLDAFCAAQELRQQSVSDARQLLNGPEDVIE</sequence>
<keyword evidence="2" id="KW-1185">Reference proteome</keyword>
<accession>A0ABY7BZP9</accession>
<dbReference type="Pfam" id="PF12096">
    <property type="entry name" value="DUF3572"/>
    <property type="match status" value="1"/>
</dbReference>
<reference evidence="1" key="1">
    <citation type="submission" date="2022-12" db="EMBL/GenBank/DDBJ databases">
        <title>Jiella pelagia sp. nov., isolated from phosphonate enriched culture of Northwest Pacific surface seawater.</title>
        <authorList>
            <person name="Shin D.Y."/>
            <person name="Hwang C.Y."/>
        </authorList>
    </citation>
    <scope>NUCLEOTIDE SEQUENCE</scope>
    <source>
        <strain evidence="1">HL-NP1</strain>
    </source>
</reference>
<dbReference type="RefSeq" id="WP_268881337.1">
    <property type="nucleotide sequence ID" value="NZ_CP114029.1"/>
</dbReference>
<proteinExistence type="predicted"/>
<evidence type="ECO:0000313" key="2">
    <source>
        <dbReference type="Proteomes" id="UP001164020"/>
    </source>
</evidence>
<organism evidence="1 2">
    <name type="scientific">Jiella pelagia</name>
    <dbReference type="NCBI Taxonomy" id="2986949"/>
    <lineage>
        <taxon>Bacteria</taxon>
        <taxon>Pseudomonadati</taxon>
        <taxon>Pseudomonadota</taxon>
        <taxon>Alphaproteobacteria</taxon>
        <taxon>Hyphomicrobiales</taxon>
        <taxon>Aurantimonadaceae</taxon>
        <taxon>Jiella</taxon>
    </lineage>
</organism>
<dbReference type="Proteomes" id="UP001164020">
    <property type="component" value="Chromosome"/>
</dbReference>
<gene>
    <name evidence="1" type="ORF">OH818_27450</name>
</gene>
<evidence type="ECO:0000313" key="1">
    <source>
        <dbReference type="EMBL" id="WAP68903.1"/>
    </source>
</evidence>
<dbReference type="InterPro" id="IPR021955">
    <property type="entry name" value="DUF3572"/>
</dbReference>